<dbReference type="KEGG" id="tact:SG35_010400"/>
<feature type="transmembrane region" description="Helical" evidence="1">
    <location>
        <begin position="270"/>
        <end position="291"/>
    </location>
</feature>
<keyword evidence="1" id="KW-0472">Membrane</keyword>
<name>A0AAE9YWX9_9GAMM</name>
<accession>A0AAE9YWX9</accession>
<feature type="transmembrane region" description="Helical" evidence="1">
    <location>
        <begin position="452"/>
        <end position="475"/>
    </location>
</feature>
<feature type="transmembrane region" description="Helical" evidence="1">
    <location>
        <begin position="238"/>
        <end position="258"/>
    </location>
</feature>
<dbReference type="EMBL" id="CP059735">
    <property type="protein sequence ID" value="WDE00998.1"/>
    <property type="molecule type" value="Genomic_DNA"/>
</dbReference>
<dbReference type="AlphaFoldDB" id="A0AAE9YWX9"/>
<sequence length="493" mass="55067">MENQETPWWVLPSLIVAILGFLWTVINGLAQKLEDENTRKSIVNAITKKSWVFLYHSWIASVLKRLELFFGPALSLSAFNRCLSIAYIYPLFAFLLSWLLGGNGKIASFVFLPEINQPLYRFFLLVWLILGFGLFFYLLRYFETVAVKLVNVCRIPERFLSSVVTFVILGTFTFNVIFAFVFAVTVTGLGAGDLSNAFFDITTTILSDDFTSVFAVVLAFFFILSGAFAFAVAGVGALALAVGFIFAIVLGGVFATAFGHTNLNVNTVFMLLFISLLPLINALIDYISWFWSRYFLKKASAPDAGYGFIIHILVDLIIACLLLVILCLLLPLTIEVFYVVNTSLPELNWREVARDAVNEPRGQGLFITLMVVTTLIPTLLHILLGLVAAAVNIGGHQLASFLHRHGKQKMWLLVAATWYIFYVLSPFVLVGGGLFLSVYYYDIPISLWLYEFTLWIFSMPTMGPVLILSILLILLGAPLWKVNTGQVQIENNG</sequence>
<feature type="transmembrane region" description="Helical" evidence="1">
    <location>
        <begin position="312"/>
        <end position="340"/>
    </location>
</feature>
<feature type="transmembrane region" description="Helical" evidence="1">
    <location>
        <begin position="365"/>
        <end position="391"/>
    </location>
</feature>
<reference evidence="2 3" key="1">
    <citation type="journal article" date="2015" name="Genome Announc.">
        <title>Draft Genome Sequences of Marine Isolates of Thalassomonas viridans and Thalassomonas actiniarum.</title>
        <authorList>
            <person name="Olonade I."/>
            <person name="van Zyl L.J."/>
            <person name="Trindade M."/>
        </authorList>
    </citation>
    <scope>NUCLEOTIDE SEQUENCE [LARGE SCALE GENOMIC DNA]</scope>
    <source>
        <strain evidence="2 3">A5K-106</strain>
    </source>
</reference>
<keyword evidence="1" id="KW-1133">Transmembrane helix</keyword>
<evidence type="ECO:0000256" key="1">
    <source>
        <dbReference type="SAM" id="Phobius"/>
    </source>
</evidence>
<dbReference type="RefSeq" id="WP_044836251.1">
    <property type="nucleotide sequence ID" value="NZ_CP059735.1"/>
</dbReference>
<feature type="transmembrane region" description="Helical" evidence="1">
    <location>
        <begin position="210"/>
        <end position="231"/>
    </location>
</feature>
<dbReference type="Proteomes" id="UP000032568">
    <property type="component" value="Chromosome"/>
</dbReference>
<proteinExistence type="predicted"/>
<gene>
    <name evidence="2" type="ORF">SG35_010400</name>
</gene>
<evidence type="ECO:0000313" key="2">
    <source>
        <dbReference type="EMBL" id="WDE00998.1"/>
    </source>
</evidence>
<reference evidence="2 3" key="2">
    <citation type="journal article" date="2022" name="Mar. Drugs">
        <title>Bioassay-Guided Fractionation Leads to the Detection of Cholic Acid Generated by the Rare Thalassomonas sp.</title>
        <authorList>
            <person name="Pheiffer F."/>
            <person name="Schneider Y.K."/>
            <person name="Hansen E.H."/>
            <person name="Andersen J.H."/>
            <person name="Isaksson J."/>
            <person name="Busche T."/>
            <person name="R C."/>
            <person name="Kalinowski J."/>
            <person name="Zyl L.V."/>
            <person name="Trindade M."/>
        </authorList>
    </citation>
    <scope>NUCLEOTIDE SEQUENCE [LARGE SCALE GENOMIC DNA]</scope>
    <source>
        <strain evidence="2 3">A5K-106</strain>
    </source>
</reference>
<protein>
    <submittedName>
        <fullName evidence="2">Uncharacterized protein</fullName>
    </submittedName>
</protein>
<feature type="transmembrane region" description="Helical" evidence="1">
    <location>
        <begin position="159"/>
        <end position="190"/>
    </location>
</feature>
<feature type="transmembrane region" description="Helical" evidence="1">
    <location>
        <begin position="120"/>
        <end position="139"/>
    </location>
</feature>
<keyword evidence="1" id="KW-0812">Transmembrane</keyword>
<organism evidence="2 3">
    <name type="scientific">Thalassomonas actiniarum</name>
    <dbReference type="NCBI Taxonomy" id="485447"/>
    <lineage>
        <taxon>Bacteria</taxon>
        <taxon>Pseudomonadati</taxon>
        <taxon>Pseudomonadota</taxon>
        <taxon>Gammaproteobacteria</taxon>
        <taxon>Alteromonadales</taxon>
        <taxon>Colwelliaceae</taxon>
        <taxon>Thalassomonas</taxon>
    </lineage>
</organism>
<feature type="transmembrane region" description="Helical" evidence="1">
    <location>
        <begin position="6"/>
        <end position="30"/>
    </location>
</feature>
<feature type="transmembrane region" description="Helical" evidence="1">
    <location>
        <begin position="82"/>
        <end position="100"/>
    </location>
</feature>
<keyword evidence="3" id="KW-1185">Reference proteome</keyword>
<evidence type="ECO:0000313" key="3">
    <source>
        <dbReference type="Proteomes" id="UP000032568"/>
    </source>
</evidence>
<feature type="transmembrane region" description="Helical" evidence="1">
    <location>
        <begin position="411"/>
        <end position="440"/>
    </location>
</feature>